<keyword evidence="3" id="KW-1185">Reference proteome</keyword>
<reference evidence="2 3" key="1">
    <citation type="submission" date="2023-12" db="EMBL/GenBank/DDBJ databases">
        <title>Novel species of the genus Arcicella isolated from rivers.</title>
        <authorList>
            <person name="Lu H."/>
        </authorList>
    </citation>
    <scope>NUCLEOTIDE SEQUENCE [LARGE SCALE GENOMIC DNA]</scope>
    <source>
        <strain evidence="2 3">LMG 21963</strain>
    </source>
</reference>
<proteinExistence type="predicted"/>
<organism evidence="2 3">
    <name type="scientific">Arcicella aquatica</name>
    <dbReference type="NCBI Taxonomy" id="217141"/>
    <lineage>
        <taxon>Bacteria</taxon>
        <taxon>Pseudomonadati</taxon>
        <taxon>Bacteroidota</taxon>
        <taxon>Cytophagia</taxon>
        <taxon>Cytophagales</taxon>
        <taxon>Flectobacillaceae</taxon>
        <taxon>Arcicella</taxon>
    </lineage>
</organism>
<keyword evidence="1" id="KW-1133">Transmembrane helix</keyword>
<dbReference type="EMBL" id="JAYFUL010000011">
    <property type="protein sequence ID" value="MEA5257989.1"/>
    <property type="molecule type" value="Genomic_DNA"/>
</dbReference>
<dbReference type="RefSeq" id="WP_323248755.1">
    <property type="nucleotide sequence ID" value="NZ_JAYFUL010000011.1"/>
</dbReference>
<evidence type="ECO:0000256" key="1">
    <source>
        <dbReference type="SAM" id="Phobius"/>
    </source>
</evidence>
<sequence length="90" mass="10097">MKSGKILVGILAGAVGGALLGILFSPEKGSRLRRNIKYKSEDYADELKDKFNDFVDSIPSSYKKVWRDAEMLFDEGKAKNRLDTNKKEIA</sequence>
<gene>
    <name evidence="2" type="ORF">VB264_09340</name>
</gene>
<protein>
    <submittedName>
        <fullName evidence="2">YtxH domain-containing protein</fullName>
    </submittedName>
</protein>
<dbReference type="Pfam" id="PF12732">
    <property type="entry name" value="YtxH"/>
    <property type="match status" value="1"/>
</dbReference>
<keyword evidence="1" id="KW-0812">Transmembrane</keyword>
<dbReference type="InterPro" id="IPR024623">
    <property type="entry name" value="YtxH"/>
</dbReference>
<keyword evidence="1" id="KW-0472">Membrane</keyword>
<accession>A0ABU5QMR2</accession>
<evidence type="ECO:0000313" key="2">
    <source>
        <dbReference type="EMBL" id="MEA5257989.1"/>
    </source>
</evidence>
<comment type="caution">
    <text evidence="2">The sequence shown here is derived from an EMBL/GenBank/DDBJ whole genome shotgun (WGS) entry which is preliminary data.</text>
</comment>
<evidence type="ECO:0000313" key="3">
    <source>
        <dbReference type="Proteomes" id="UP001304671"/>
    </source>
</evidence>
<name>A0ABU5QMR2_9BACT</name>
<feature type="transmembrane region" description="Helical" evidence="1">
    <location>
        <begin position="6"/>
        <end position="24"/>
    </location>
</feature>
<dbReference type="Proteomes" id="UP001304671">
    <property type="component" value="Unassembled WGS sequence"/>
</dbReference>